<accession>A0A316U577</accession>
<dbReference type="FunFam" id="3.40.50.410:FF:000015">
    <property type="entry name" value="General transcription factor IIH subunit 2"/>
    <property type="match status" value="1"/>
</dbReference>
<dbReference type="RefSeq" id="XP_025347148.1">
    <property type="nucleotide sequence ID" value="XM_025490949.1"/>
</dbReference>
<keyword evidence="16" id="KW-1185">Reference proteome</keyword>
<evidence type="ECO:0000256" key="1">
    <source>
        <dbReference type="ARBA" id="ARBA00004123"/>
    </source>
</evidence>
<dbReference type="GO" id="GO:0006289">
    <property type="term" value="P:nucleotide-excision repair"/>
    <property type="evidence" value="ECO:0007669"/>
    <property type="project" value="UniProtKB-UniRule"/>
</dbReference>
<keyword evidence="4" id="KW-0227">DNA damage</keyword>
<feature type="zinc finger region" description="C4-type" evidence="12">
    <location>
        <begin position="405"/>
        <end position="422"/>
    </location>
</feature>
<feature type="region of interest" description="Disordered" evidence="13">
    <location>
        <begin position="1"/>
        <end position="70"/>
    </location>
</feature>
<keyword evidence="6 11" id="KW-0862">Zinc</keyword>
<evidence type="ECO:0000313" key="15">
    <source>
        <dbReference type="EMBL" id="PWN19988.1"/>
    </source>
</evidence>
<dbReference type="PROSITE" id="PS01357">
    <property type="entry name" value="ZF_ZZ_1"/>
    <property type="match status" value="1"/>
</dbReference>
<dbReference type="Gene3D" id="3.30.40.10">
    <property type="entry name" value="Zinc/RING finger domain, C3HC4 (zinc finger)"/>
    <property type="match status" value="1"/>
</dbReference>
<keyword evidence="9" id="KW-0234">DNA repair</keyword>
<dbReference type="GO" id="GO:0006357">
    <property type="term" value="P:regulation of transcription by RNA polymerase II"/>
    <property type="evidence" value="ECO:0007669"/>
    <property type="project" value="UniProtKB-UniRule"/>
</dbReference>
<evidence type="ECO:0000313" key="16">
    <source>
        <dbReference type="Proteomes" id="UP000245942"/>
    </source>
</evidence>
<keyword evidence="8 11" id="KW-0804">Transcription</keyword>
<dbReference type="InterPro" id="IPR004595">
    <property type="entry name" value="TFIIH_C1-like_dom"/>
</dbReference>
<evidence type="ECO:0000256" key="9">
    <source>
        <dbReference type="ARBA" id="ARBA00023204"/>
    </source>
</evidence>
<dbReference type="SMART" id="SM00327">
    <property type="entry name" value="VWA"/>
    <property type="match status" value="1"/>
</dbReference>
<dbReference type="InterPro" id="IPR046349">
    <property type="entry name" value="C1-like_sf"/>
</dbReference>
<dbReference type="PANTHER" id="PTHR12695:SF2">
    <property type="entry name" value="GENERAL TRANSCRIPTION FACTOR IIH SUBUNIT 2-RELATED"/>
    <property type="match status" value="1"/>
</dbReference>
<organism evidence="15 16">
    <name type="scientific">Pseudomicrostroma glucosiphilum</name>
    <dbReference type="NCBI Taxonomy" id="1684307"/>
    <lineage>
        <taxon>Eukaryota</taxon>
        <taxon>Fungi</taxon>
        <taxon>Dikarya</taxon>
        <taxon>Basidiomycota</taxon>
        <taxon>Ustilaginomycotina</taxon>
        <taxon>Exobasidiomycetes</taxon>
        <taxon>Microstromatales</taxon>
        <taxon>Microstromatales incertae sedis</taxon>
        <taxon>Pseudomicrostroma</taxon>
    </lineage>
</organism>
<protein>
    <recommendedName>
        <fullName evidence="11">General transcription and DNA repair factor IIH</fullName>
    </recommendedName>
</protein>
<evidence type="ECO:0000256" key="7">
    <source>
        <dbReference type="ARBA" id="ARBA00023015"/>
    </source>
</evidence>
<dbReference type="GO" id="GO:0006351">
    <property type="term" value="P:DNA-templated transcription"/>
    <property type="evidence" value="ECO:0007669"/>
    <property type="project" value="InterPro"/>
</dbReference>
<evidence type="ECO:0000256" key="2">
    <source>
        <dbReference type="ARBA" id="ARBA00006092"/>
    </source>
</evidence>
<dbReference type="GeneID" id="37012683"/>
<evidence type="ECO:0000256" key="5">
    <source>
        <dbReference type="ARBA" id="ARBA00022771"/>
    </source>
</evidence>
<evidence type="ECO:0000256" key="13">
    <source>
        <dbReference type="SAM" id="MobiDB-lite"/>
    </source>
</evidence>
<dbReference type="Gene3D" id="3.40.50.410">
    <property type="entry name" value="von Willebrand factor, type A domain"/>
    <property type="match status" value="1"/>
</dbReference>
<feature type="compositionally biased region" description="Acidic residues" evidence="13">
    <location>
        <begin position="15"/>
        <end position="33"/>
    </location>
</feature>
<dbReference type="EMBL" id="KZ819329">
    <property type="protein sequence ID" value="PWN19988.1"/>
    <property type="molecule type" value="Genomic_DNA"/>
</dbReference>
<dbReference type="InterPro" id="IPR012170">
    <property type="entry name" value="TFIIH_SSL1/p44"/>
</dbReference>
<gene>
    <name evidence="15" type="ORF">BCV69DRAFT_271219</name>
</gene>
<evidence type="ECO:0000256" key="11">
    <source>
        <dbReference type="PIRNR" id="PIRNR015919"/>
    </source>
</evidence>
<dbReference type="NCBIfam" id="TIGR00622">
    <property type="entry name" value="ssl1"/>
    <property type="match status" value="1"/>
</dbReference>
<comment type="subcellular location">
    <subcellularLocation>
        <location evidence="1 11">Nucleus</location>
    </subcellularLocation>
</comment>
<comment type="similarity">
    <text evidence="2 11">Belongs to the GTF2H2 family.</text>
</comment>
<dbReference type="InterPro" id="IPR002035">
    <property type="entry name" value="VWF_A"/>
</dbReference>
<dbReference type="InterPro" id="IPR013083">
    <property type="entry name" value="Znf_RING/FYVE/PHD"/>
</dbReference>
<keyword evidence="10 11" id="KW-0539">Nucleus</keyword>
<evidence type="ECO:0000256" key="12">
    <source>
        <dbReference type="PIRSR" id="PIRSR015919-1"/>
    </source>
</evidence>
<evidence type="ECO:0000256" key="10">
    <source>
        <dbReference type="ARBA" id="ARBA00023242"/>
    </source>
</evidence>
<feature type="domain" description="VWFA" evidence="14">
    <location>
        <begin position="140"/>
        <end position="317"/>
    </location>
</feature>
<dbReference type="Pfam" id="PF04056">
    <property type="entry name" value="Ssl1"/>
    <property type="match status" value="1"/>
</dbReference>
<evidence type="ECO:0000256" key="4">
    <source>
        <dbReference type="ARBA" id="ARBA00022763"/>
    </source>
</evidence>
<sequence length="530" mass="56877">MPPRASTSAAALDHSDDDFIVADDADDSGDDFMDSPPPSGNARNFAASSSRARAAAGKGAAGKGASASAGVARKSALAAKGSKDASRSYAWEQTFQRSWDVVNEDESGSLEASVKHLLAAGKRRRAAKEERRVRRGIIRHLVLVLDDSENMNEKDGGRGTRLDILLPIARRFVNEYFEQNPIGQLAILLMRDGITDRLVPMGGNTSDHLAALSNKRRLEPRGDPSLQNALEMAKSTLAHLPTTSSREILLLSGSLTSCDPGNIHQTIASLKASRIRVDLIHLTAEMKIMRDIARETGGTFGVALDDHHLEELVREGIAPREIIKKEEAAPRVRRVGDQESDDDDEAGAELMQMGFPLRLPTHAPPSLCACHSRLFPPSSSSATSSLSGSSRPSNKHSGAGSGFLCPRCNSKICDVPTDCPTCGLTVVMSTHLARSYRHLFPVKPFRGVSWESLSSQGNSRPSCTGCDELFPPLPADFPRHSATTNGNGTGVTGGGLSQSGRYECPKCHKHFCLECDSYVHGELFVCPGCG</sequence>
<dbReference type="InterPro" id="IPR000433">
    <property type="entry name" value="Znf_ZZ"/>
</dbReference>
<evidence type="ECO:0000256" key="3">
    <source>
        <dbReference type="ARBA" id="ARBA00022723"/>
    </source>
</evidence>
<dbReference type="STRING" id="1684307.A0A316U577"/>
<dbReference type="InterPro" id="IPR036465">
    <property type="entry name" value="vWFA_dom_sf"/>
</dbReference>
<dbReference type="GO" id="GO:0008270">
    <property type="term" value="F:zinc ion binding"/>
    <property type="evidence" value="ECO:0007669"/>
    <property type="project" value="UniProtKB-UniRule"/>
</dbReference>
<dbReference type="PIRSF" id="PIRSF015919">
    <property type="entry name" value="TFIIH_SSL1"/>
    <property type="match status" value="1"/>
</dbReference>
<dbReference type="Pfam" id="PF07975">
    <property type="entry name" value="C1_4"/>
    <property type="match status" value="1"/>
</dbReference>
<dbReference type="SUPFAM" id="SSF53300">
    <property type="entry name" value="vWA-like"/>
    <property type="match status" value="1"/>
</dbReference>
<evidence type="ECO:0000259" key="14">
    <source>
        <dbReference type="PROSITE" id="PS50234"/>
    </source>
</evidence>
<keyword evidence="7 11" id="KW-0805">Transcription regulation</keyword>
<dbReference type="Proteomes" id="UP000245942">
    <property type="component" value="Unassembled WGS sequence"/>
</dbReference>
<dbReference type="PANTHER" id="PTHR12695">
    <property type="entry name" value="GENERAL TRANSCRIPTION FACTOR IIH SUBUNIT 2"/>
    <property type="match status" value="1"/>
</dbReference>
<dbReference type="PROSITE" id="PS50234">
    <property type="entry name" value="VWFA"/>
    <property type="match status" value="1"/>
</dbReference>
<dbReference type="SMART" id="SM01047">
    <property type="entry name" value="C1_4"/>
    <property type="match status" value="1"/>
</dbReference>
<proteinExistence type="inferred from homology"/>
<comment type="function">
    <text evidence="11">Component of the general transcription and DNA repair factor IIH (TFIIH) core complex, which is involved in general and transcription-coupled nucleotide excision repair (NER) of damaged DNA and, when complexed to TFIIK, in RNA transcription by RNA polymerase II.</text>
</comment>
<keyword evidence="5" id="KW-0863">Zinc-finger</keyword>
<keyword evidence="3 11" id="KW-0479">Metal-binding</keyword>
<dbReference type="GO" id="GO:0000439">
    <property type="term" value="C:transcription factor TFIIH core complex"/>
    <property type="evidence" value="ECO:0007669"/>
    <property type="project" value="UniProtKB-UniRule"/>
</dbReference>
<dbReference type="SUPFAM" id="SSF57889">
    <property type="entry name" value="Cysteine-rich domain"/>
    <property type="match status" value="1"/>
</dbReference>
<dbReference type="InterPro" id="IPR007198">
    <property type="entry name" value="Ssl1-like"/>
</dbReference>
<dbReference type="GO" id="GO:0005675">
    <property type="term" value="C:transcription factor TFIIH holo complex"/>
    <property type="evidence" value="ECO:0007669"/>
    <property type="project" value="UniProtKB-UniRule"/>
</dbReference>
<dbReference type="AlphaFoldDB" id="A0A316U577"/>
<feature type="compositionally biased region" description="Low complexity" evidence="13">
    <location>
        <begin position="46"/>
        <end position="70"/>
    </location>
</feature>
<evidence type="ECO:0000256" key="6">
    <source>
        <dbReference type="ARBA" id="ARBA00022833"/>
    </source>
</evidence>
<dbReference type="OrthoDB" id="284275at2759"/>
<evidence type="ECO:0000256" key="8">
    <source>
        <dbReference type="ARBA" id="ARBA00023163"/>
    </source>
</evidence>
<name>A0A316U577_9BASI</name>
<reference evidence="15 16" key="1">
    <citation type="journal article" date="2018" name="Mol. Biol. Evol.">
        <title>Broad Genomic Sampling Reveals a Smut Pathogenic Ancestry of the Fungal Clade Ustilaginomycotina.</title>
        <authorList>
            <person name="Kijpornyongpan T."/>
            <person name="Mondo S.J."/>
            <person name="Barry K."/>
            <person name="Sandor L."/>
            <person name="Lee J."/>
            <person name="Lipzen A."/>
            <person name="Pangilinan J."/>
            <person name="LaButti K."/>
            <person name="Hainaut M."/>
            <person name="Henrissat B."/>
            <person name="Grigoriev I.V."/>
            <person name="Spatafora J.W."/>
            <person name="Aime M.C."/>
        </authorList>
    </citation>
    <scope>NUCLEOTIDE SEQUENCE [LARGE SCALE GENOMIC DNA]</scope>
    <source>
        <strain evidence="15 16">MCA 4718</strain>
    </source>
</reference>